<dbReference type="EMBL" id="BAHD01000070">
    <property type="protein sequence ID" value="GAB97474.1"/>
    <property type="molecule type" value="Genomic_DNA"/>
</dbReference>
<keyword evidence="3" id="KW-0975">Bacterial flagellum</keyword>
<dbReference type="Gene3D" id="6.10.10.10">
    <property type="entry name" value="Flagellar export chaperone, C-terminal domain"/>
    <property type="match status" value="1"/>
</dbReference>
<evidence type="ECO:0000256" key="1">
    <source>
        <dbReference type="ARBA" id="ARBA00004365"/>
    </source>
</evidence>
<name>K6XF65_9MICO</name>
<evidence type="ECO:0000256" key="4">
    <source>
        <dbReference type="SAM" id="MobiDB-lite"/>
    </source>
</evidence>
<dbReference type="Proteomes" id="UP000008366">
    <property type="component" value="Unassembled WGS sequence"/>
</dbReference>
<comment type="subcellular location">
    <subcellularLocation>
        <location evidence="1">Bacterial flagellum</location>
    </subcellularLocation>
</comment>
<dbReference type="eggNOG" id="COG1344">
    <property type="taxonomic scope" value="Bacteria"/>
</dbReference>
<dbReference type="Pfam" id="PF00700">
    <property type="entry name" value="Flagellin_C"/>
    <property type="match status" value="1"/>
</dbReference>
<evidence type="ECO:0000313" key="7">
    <source>
        <dbReference type="Proteomes" id="UP000008366"/>
    </source>
</evidence>
<comment type="caution">
    <text evidence="6">The sequence shown here is derived from an EMBL/GenBank/DDBJ whole genome shotgun (WGS) entry which is preliminary data.</text>
</comment>
<dbReference type="Gene3D" id="1.20.1330.10">
    <property type="entry name" value="f41 fragment of flagellin, N-terminal domain"/>
    <property type="match status" value="1"/>
</dbReference>
<evidence type="ECO:0000256" key="2">
    <source>
        <dbReference type="ARBA" id="ARBA00005709"/>
    </source>
</evidence>
<evidence type="ECO:0000259" key="5">
    <source>
        <dbReference type="Pfam" id="PF00700"/>
    </source>
</evidence>
<keyword evidence="7" id="KW-1185">Reference proteome</keyword>
<dbReference type="SUPFAM" id="SSF64518">
    <property type="entry name" value="Phase 1 flagellin"/>
    <property type="match status" value="1"/>
</dbReference>
<evidence type="ECO:0000256" key="3">
    <source>
        <dbReference type="ARBA" id="ARBA00023143"/>
    </source>
</evidence>
<gene>
    <name evidence="6" type="ORF">KILIM_070_00110</name>
</gene>
<dbReference type="InterPro" id="IPR046358">
    <property type="entry name" value="Flagellin_C"/>
</dbReference>
<protein>
    <recommendedName>
        <fullName evidence="5">Flagellin C-terminal domain-containing protein</fullName>
    </recommendedName>
</protein>
<dbReference type="AlphaFoldDB" id="K6XF65"/>
<dbReference type="PANTHER" id="PTHR42792:SF2">
    <property type="entry name" value="FLAGELLIN"/>
    <property type="match status" value="1"/>
</dbReference>
<organism evidence="6 7">
    <name type="scientific">Kineosphaera limosa NBRC 100340</name>
    <dbReference type="NCBI Taxonomy" id="1184609"/>
    <lineage>
        <taxon>Bacteria</taxon>
        <taxon>Bacillati</taxon>
        <taxon>Actinomycetota</taxon>
        <taxon>Actinomycetes</taxon>
        <taxon>Micrococcales</taxon>
        <taxon>Dermatophilaceae</taxon>
        <taxon>Kineosphaera</taxon>
    </lineage>
</organism>
<feature type="domain" description="Flagellin C-terminal" evidence="5">
    <location>
        <begin position="232"/>
        <end position="315"/>
    </location>
</feature>
<evidence type="ECO:0000313" key="6">
    <source>
        <dbReference type="EMBL" id="GAB97474.1"/>
    </source>
</evidence>
<comment type="similarity">
    <text evidence="2">Belongs to the bacterial flagellin family.</text>
</comment>
<dbReference type="InterPro" id="IPR042187">
    <property type="entry name" value="Flagellin_C_sub2"/>
</dbReference>
<dbReference type="InterPro" id="IPR001492">
    <property type="entry name" value="Flagellin"/>
</dbReference>
<accession>K6XF65</accession>
<sequence>MGANAGDTKPVNIISALVPAVPGRPAIPPEPAAVALWEVHDPARLAAIADPVSFTHTIDSQTTTVDVSMNPLPTTLEDLVDQLNNDPAFSAAFTASPGARSALDGTSVNENLIVTAKEGGAGDISVVGIPNTVSKEQKRAGRNEIPATPEIPARGRGYGSEDILGAIDVTREAGSLTTTTIIPAFPGGTIGGTSPGFGTIRETPVITLPPTPRREETHTDTWNSGAYDAIIQIDRAIAIVSKGRAEMGATENALDHTIRSVSVSAENLALSESRIRDADMAKEIVDLQRWQILAQASMQMLSQANMVPQSVLKLLQ</sequence>
<feature type="region of interest" description="Disordered" evidence="4">
    <location>
        <begin position="135"/>
        <end position="157"/>
    </location>
</feature>
<dbReference type="PANTHER" id="PTHR42792">
    <property type="entry name" value="FLAGELLIN"/>
    <property type="match status" value="1"/>
</dbReference>
<proteinExistence type="inferred from homology"/>
<dbReference type="STRING" id="1184609.KILIM_070_00110"/>
<reference evidence="6 7" key="1">
    <citation type="submission" date="2012-08" db="EMBL/GenBank/DDBJ databases">
        <title>Whole genome shotgun sequence of Kineosphaera limosa NBRC 100340.</title>
        <authorList>
            <person name="Yoshida I."/>
            <person name="Isaki S."/>
            <person name="Hosoyama A."/>
            <person name="Tsuchikane K."/>
            <person name="Katsumata H."/>
            <person name="Ando Y."/>
            <person name="Ohji S."/>
            <person name="Hamada M."/>
            <person name="Tamura T."/>
            <person name="Yamazoe A."/>
            <person name="Yamazaki S."/>
            <person name="Fujita N."/>
        </authorList>
    </citation>
    <scope>NUCLEOTIDE SEQUENCE [LARGE SCALE GENOMIC DNA]</scope>
    <source>
        <strain evidence="6 7">NBRC 100340</strain>
    </source>
</reference>
<dbReference type="GO" id="GO:0009288">
    <property type="term" value="C:bacterial-type flagellum"/>
    <property type="evidence" value="ECO:0007669"/>
    <property type="project" value="UniProtKB-SubCell"/>
</dbReference>
<dbReference type="GO" id="GO:0005198">
    <property type="term" value="F:structural molecule activity"/>
    <property type="evidence" value="ECO:0007669"/>
    <property type="project" value="InterPro"/>
</dbReference>